<evidence type="ECO:0000259" key="9">
    <source>
        <dbReference type="PROSITE" id="PS51012"/>
    </source>
</evidence>
<keyword evidence="5 8" id="KW-0812">Transmembrane</keyword>
<evidence type="ECO:0000256" key="5">
    <source>
        <dbReference type="ARBA" id="ARBA00022692"/>
    </source>
</evidence>
<evidence type="ECO:0000256" key="8">
    <source>
        <dbReference type="SAM" id="Phobius"/>
    </source>
</evidence>
<dbReference type="InterPro" id="IPR013525">
    <property type="entry name" value="ABC2_TM"/>
</dbReference>
<name>A0ABQ5TIW2_9BACI</name>
<comment type="subcellular location">
    <subcellularLocation>
        <location evidence="1">Cell membrane</location>
        <topology evidence="1">Multi-pass membrane protein</topology>
    </subcellularLocation>
</comment>
<feature type="transmembrane region" description="Helical" evidence="8">
    <location>
        <begin position="176"/>
        <end position="197"/>
    </location>
</feature>
<feature type="domain" description="ABC transmembrane type-2" evidence="9">
    <location>
        <begin position="130"/>
        <end position="366"/>
    </location>
</feature>
<reference evidence="10 11" key="1">
    <citation type="submission" date="2023-02" db="EMBL/GenBank/DDBJ databases">
        <title>Oceanobacillus kimchii IFOP_LL358 isolated form Alexandrium catenella lab strain.</title>
        <authorList>
            <person name="Gajardo G."/>
            <person name="Ueki S."/>
            <person name="Maruyama F."/>
        </authorList>
    </citation>
    <scope>NUCLEOTIDE SEQUENCE [LARGE SCALE GENOMIC DNA]</scope>
    <source>
        <strain evidence="10 11">IFOP_LL358</strain>
    </source>
</reference>
<evidence type="ECO:0000256" key="6">
    <source>
        <dbReference type="ARBA" id="ARBA00022989"/>
    </source>
</evidence>
<keyword evidence="6 8" id="KW-1133">Transmembrane helix</keyword>
<evidence type="ECO:0000256" key="3">
    <source>
        <dbReference type="ARBA" id="ARBA00022448"/>
    </source>
</evidence>
<dbReference type="Pfam" id="PF12698">
    <property type="entry name" value="ABC2_membrane_3"/>
    <property type="match status" value="1"/>
</dbReference>
<dbReference type="Proteomes" id="UP001275436">
    <property type="component" value="Unassembled WGS sequence"/>
</dbReference>
<dbReference type="PANTHER" id="PTHR30294:SF38">
    <property type="entry name" value="TRANSPORT PERMEASE PROTEIN"/>
    <property type="match status" value="1"/>
</dbReference>
<comment type="similarity">
    <text evidence="2">Belongs to the ABC-2 integral membrane protein family.</text>
</comment>
<dbReference type="EMBL" id="BSKO01000001">
    <property type="protein sequence ID" value="GLO65524.1"/>
    <property type="molecule type" value="Genomic_DNA"/>
</dbReference>
<keyword evidence="3" id="KW-0813">Transport</keyword>
<proteinExistence type="inferred from homology"/>
<feature type="transmembrane region" description="Helical" evidence="8">
    <location>
        <begin position="255"/>
        <end position="276"/>
    </location>
</feature>
<feature type="transmembrane region" description="Helical" evidence="8">
    <location>
        <begin position="218"/>
        <end position="243"/>
    </location>
</feature>
<organism evidence="10 11">
    <name type="scientific">Oceanobacillus kimchii</name>
    <dbReference type="NCBI Taxonomy" id="746691"/>
    <lineage>
        <taxon>Bacteria</taxon>
        <taxon>Bacillati</taxon>
        <taxon>Bacillota</taxon>
        <taxon>Bacilli</taxon>
        <taxon>Bacillales</taxon>
        <taxon>Bacillaceae</taxon>
        <taxon>Oceanobacillus</taxon>
    </lineage>
</organism>
<evidence type="ECO:0000256" key="4">
    <source>
        <dbReference type="ARBA" id="ARBA00022475"/>
    </source>
</evidence>
<accession>A0ABQ5TIW2</accession>
<sequence length="368" mass="42048">MKGILYSRVREFIRQPFTFLIFTAMAVIFALLVGGSGPAGTIVVPVYGDKDIQEEMKSEIQNQEYFTFEWVSKEELETRINDGDADVGILLYEDDFDLIVGVESTHLGMIRQTIQQEYVEKEQEMKIQEAAIQAGLNEDEVLESYLASKEDSLIEIEKTSFQGEQDWLYDGNIHRIAGFSLFFAIYTIAYNVLHILVEKRNGMWDRMILSPLKKTEMYISNLIYSFFEGYIQICLTFAIFYYGFNIDFNGRFLEVLLLLIPYVLAIVALSILITAIVKNSEQFNAVISIVAVSLAMIGGAFWPLEIVENKFLLFLADLNPLKYGLEIVQGLSVYNYPLAEMVQPVSVLLFMTVLFTGIGIHLMERRHI</sequence>
<keyword evidence="4" id="KW-1003">Cell membrane</keyword>
<feature type="transmembrane region" description="Helical" evidence="8">
    <location>
        <begin position="12"/>
        <end position="33"/>
    </location>
</feature>
<evidence type="ECO:0000256" key="1">
    <source>
        <dbReference type="ARBA" id="ARBA00004651"/>
    </source>
</evidence>
<comment type="caution">
    <text evidence="10">The sequence shown here is derived from an EMBL/GenBank/DDBJ whole genome shotgun (WGS) entry which is preliminary data.</text>
</comment>
<evidence type="ECO:0000313" key="10">
    <source>
        <dbReference type="EMBL" id="GLO65524.1"/>
    </source>
</evidence>
<dbReference type="PROSITE" id="PS51012">
    <property type="entry name" value="ABC_TM2"/>
    <property type="match status" value="1"/>
</dbReference>
<dbReference type="InterPro" id="IPR047817">
    <property type="entry name" value="ABC2_TM_bact-type"/>
</dbReference>
<dbReference type="InterPro" id="IPR051449">
    <property type="entry name" value="ABC-2_transporter_component"/>
</dbReference>
<dbReference type="RefSeq" id="WP_017796212.1">
    <property type="nucleotide sequence ID" value="NZ_BSKO01000001.1"/>
</dbReference>
<keyword evidence="11" id="KW-1185">Reference proteome</keyword>
<evidence type="ECO:0000256" key="7">
    <source>
        <dbReference type="ARBA" id="ARBA00023136"/>
    </source>
</evidence>
<protein>
    <recommendedName>
        <fullName evidence="9">ABC transmembrane type-2 domain-containing protein</fullName>
    </recommendedName>
</protein>
<keyword evidence="7 8" id="KW-0472">Membrane</keyword>
<dbReference type="PANTHER" id="PTHR30294">
    <property type="entry name" value="MEMBRANE COMPONENT OF ABC TRANSPORTER YHHJ-RELATED"/>
    <property type="match status" value="1"/>
</dbReference>
<feature type="transmembrane region" description="Helical" evidence="8">
    <location>
        <begin position="283"/>
        <end position="304"/>
    </location>
</feature>
<evidence type="ECO:0000256" key="2">
    <source>
        <dbReference type="ARBA" id="ARBA00007783"/>
    </source>
</evidence>
<gene>
    <name evidence="10" type="ORF">MACH08_13080</name>
</gene>
<evidence type="ECO:0000313" key="11">
    <source>
        <dbReference type="Proteomes" id="UP001275436"/>
    </source>
</evidence>
<feature type="transmembrane region" description="Helical" evidence="8">
    <location>
        <begin position="341"/>
        <end position="363"/>
    </location>
</feature>